<feature type="transmembrane region" description="Helical" evidence="1">
    <location>
        <begin position="62"/>
        <end position="79"/>
    </location>
</feature>
<feature type="transmembrane region" description="Helical" evidence="1">
    <location>
        <begin position="201"/>
        <end position="219"/>
    </location>
</feature>
<reference evidence="2 3" key="1">
    <citation type="submission" date="2015-12" db="EMBL/GenBank/DDBJ databases">
        <title>The genome of Folsomia candida.</title>
        <authorList>
            <person name="Faddeeva A."/>
            <person name="Derks M.F."/>
            <person name="Anvar Y."/>
            <person name="Smit S."/>
            <person name="Van Straalen N."/>
            <person name="Roelofs D."/>
        </authorList>
    </citation>
    <scope>NUCLEOTIDE SEQUENCE [LARGE SCALE GENOMIC DNA]</scope>
    <source>
        <strain evidence="2 3">VU population</strain>
        <tissue evidence="2">Whole body</tissue>
    </source>
</reference>
<feature type="transmembrane region" description="Helical" evidence="1">
    <location>
        <begin position="257"/>
        <end position="280"/>
    </location>
</feature>
<comment type="caution">
    <text evidence="2">The sequence shown here is derived from an EMBL/GenBank/DDBJ whole genome shotgun (WGS) entry which is preliminary data.</text>
</comment>
<evidence type="ECO:0000313" key="2">
    <source>
        <dbReference type="EMBL" id="OXA39090.1"/>
    </source>
</evidence>
<evidence type="ECO:0000313" key="3">
    <source>
        <dbReference type="Proteomes" id="UP000198287"/>
    </source>
</evidence>
<feature type="transmembrane region" description="Helical" evidence="1">
    <location>
        <begin position="225"/>
        <end position="245"/>
    </location>
</feature>
<name>A0A226D1Z5_FOLCA</name>
<accession>A0A226D1Z5</accession>
<keyword evidence="3" id="KW-1185">Reference proteome</keyword>
<organism evidence="2 3">
    <name type="scientific">Folsomia candida</name>
    <name type="common">Springtail</name>
    <dbReference type="NCBI Taxonomy" id="158441"/>
    <lineage>
        <taxon>Eukaryota</taxon>
        <taxon>Metazoa</taxon>
        <taxon>Ecdysozoa</taxon>
        <taxon>Arthropoda</taxon>
        <taxon>Hexapoda</taxon>
        <taxon>Collembola</taxon>
        <taxon>Entomobryomorpha</taxon>
        <taxon>Isotomoidea</taxon>
        <taxon>Isotomidae</taxon>
        <taxon>Proisotominae</taxon>
        <taxon>Folsomia</taxon>
    </lineage>
</organism>
<evidence type="ECO:0000256" key="1">
    <source>
        <dbReference type="SAM" id="Phobius"/>
    </source>
</evidence>
<gene>
    <name evidence="2" type="ORF">Fcan01_26181</name>
</gene>
<feature type="transmembrane region" description="Helical" evidence="1">
    <location>
        <begin position="27"/>
        <end position="56"/>
    </location>
</feature>
<dbReference type="Proteomes" id="UP000198287">
    <property type="component" value="Unassembled WGS sequence"/>
</dbReference>
<feature type="transmembrane region" description="Helical" evidence="1">
    <location>
        <begin position="100"/>
        <end position="125"/>
    </location>
</feature>
<sequence length="354" mass="40513">MSWTKLWGGSQFIWNGKRRRIRTTKSFFGLGRFAIVVYGWLVFLSYLLIQVVIFGIFEQKPIYWTISFFVLIGLSIKLFTDNFIKYGSTRFPGIVRNLTIFLRMLLILAKFYGLATFAFAMTFPYEPILFLVNLPEEFRHRGFILGQACLASGFILAVGGGLVSLLGMIIIFATILFGVLNEIRLFSTPRGKYRTHGYLRTSKNIKLVFTSVSILWVGANTWFRSFLMPAQMLIIRSVQFCNFLVIRYRNEISILDFPLIIGFSALFGGSWLGIVAMAGLTNTFSGQVLRSFRNLRGNSGFEKKSWNREKKSFKPLILNVGQFYVMNTKTVLNVASSYVWGTARLLILFPHELI</sequence>
<dbReference type="AlphaFoldDB" id="A0A226D1Z5"/>
<proteinExistence type="predicted"/>
<dbReference type="EMBL" id="LNIX01000041">
    <property type="protein sequence ID" value="OXA39090.1"/>
    <property type="molecule type" value="Genomic_DNA"/>
</dbReference>
<protein>
    <submittedName>
        <fullName evidence="2">Uncharacterized protein</fullName>
    </submittedName>
</protein>
<keyword evidence="1" id="KW-0812">Transmembrane</keyword>
<keyword evidence="1" id="KW-1133">Transmembrane helix</keyword>
<feature type="transmembrane region" description="Helical" evidence="1">
    <location>
        <begin position="154"/>
        <end position="180"/>
    </location>
</feature>
<keyword evidence="1" id="KW-0472">Membrane</keyword>